<reference evidence="6" key="1">
    <citation type="journal article" date="2015" name="J. Eukaryot. Microbiol.">
        <title>Chloroplast Genome Evolution in the Euglenaceae.</title>
        <authorList>
            <person name="Bennett M.S."/>
            <person name="Triemer R.E."/>
        </authorList>
    </citation>
    <scope>NUCLEOTIDE SEQUENCE</scope>
    <source>
        <strain evidence="6">UTEX 373</strain>
    </source>
</reference>
<geneLocation type="chloroplast" evidence="6"/>
<dbReference type="RefSeq" id="YP_009144909.1">
    <property type="nucleotide sequence ID" value="NC_027269.1"/>
</dbReference>
<dbReference type="Pfam" id="PF00444">
    <property type="entry name" value="Ribosomal_L36"/>
    <property type="match status" value="1"/>
</dbReference>
<keyword evidence="2 5" id="KW-0689">Ribosomal protein</keyword>
<dbReference type="NCBIfam" id="TIGR01022">
    <property type="entry name" value="rpmJ_bact"/>
    <property type="match status" value="1"/>
</dbReference>
<dbReference type="PANTHER" id="PTHR42888:SF1">
    <property type="entry name" value="LARGE RIBOSOMAL SUBUNIT PROTEIN BL36C"/>
    <property type="match status" value="1"/>
</dbReference>
<dbReference type="GO" id="GO:0009507">
    <property type="term" value="C:chloroplast"/>
    <property type="evidence" value="ECO:0007669"/>
    <property type="project" value="UniProtKB-SubCell"/>
</dbReference>
<evidence type="ECO:0000256" key="4">
    <source>
        <dbReference type="ARBA" id="ARBA00035240"/>
    </source>
</evidence>
<evidence type="ECO:0000256" key="5">
    <source>
        <dbReference type="HAMAP-Rule" id="MF_00251"/>
    </source>
</evidence>
<dbReference type="GeneID" id="24573243"/>
<name>A0A0G3F6X5_EUGAN</name>
<keyword evidence="6" id="KW-0150">Chloroplast</keyword>
<dbReference type="InterPro" id="IPR035977">
    <property type="entry name" value="Ribosomal_bL36_sp"/>
</dbReference>
<evidence type="ECO:0000313" key="6">
    <source>
        <dbReference type="EMBL" id="AKJ83356.1"/>
    </source>
</evidence>
<keyword evidence="3 5" id="KW-0687">Ribonucleoprotein</keyword>
<dbReference type="PROSITE" id="PS00828">
    <property type="entry name" value="RIBOSOMAL_L36"/>
    <property type="match status" value="1"/>
</dbReference>
<gene>
    <name evidence="5 6" type="primary">rpl36</name>
</gene>
<dbReference type="EMBL" id="KP453743">
    <property type="protein sequence ID" value="AKJ83356.1"/>
    <property type="molecule type" value="Genomic_DNA"/>
</dbReference>
<accession>A0A0G3F6X5</accession>
<dbReference type="GO" id="GO:1990904">
    <property type="term" value="C:ribonucleoprotein complex"/>
    <property type="evidence" value="ECO:0007669"/>
    <property type="project" value="UniProtKB-KW"/>
</dbReference>
<proteinExistence type="inferred from homology"/>
<dbReference type="HAMAP" id="MF_00251">
    <property type="entry name" value="Ribosomal_bL36"/>
    <property type="match status" value="1"/>
</dbReference>
<comment type="subcellular location">
    <subcellularLocation>
        <location evidence="5">Plastid</location>
        <location evidence="5">Chloroplast</location>
    </subcellularLocation>
</comment>
<keyword evidence="6" id="KW-0934">Plastid</keyword>
<dbReference type="InterPro" id="IPR000473">
    <property type="entry name" value="Ribosomal_bL36"/>
</dbReference>
<dbReference type="GO" id="GO:0003735">
    <property type="term" value="F:structural constituent of ribosome"/>
    <property type="evidence" value="ECO:0007669"/>
    <property type="project" value="InterPro"/>
</dbReference>
<dbReference type="AlphaFoldDB" id="A0A0G3F6X5"/>
<evidence type="ECO:0000256" key="1">
    <source>
        <dbReference type="ARBA" id="ARBA00007645"/>
    </source>
</evidence>
<dbReference type="PANTHER" id="PTHR42888">
    <property type="entry name" value="50S RIBOSOMAL PROTEIN L36, CHLOROPLASTIC"/>
    <property type="match status" value="1"/>
</dbReference>
<protein>
    <recommendedName>
        <fullName evidence="4 5">Large ribosomal subunit protein bL36c</fullName>
    </recommendedName>
</protein>
<evidence type="ECO:0000256" key="3">
    <source>
        <dbReference type="ARBA" id="ARBA00023274"/>
    </source>
</evidence>
<dbReference type="SUPFAM" id="SSF57840">
    <property type="entry name" value="Ribosomal protein L36"/>
    <property type="match status" value="1"/>
</dbReference>
<dbReference type="GO" id="GO:0005840">
    <property type="term" value="C:ribosome"/>
    <property type="evidence" value="ECO:0007669"/>
    <property type="project" value="UniProtKB-KW"/>
</dbReference>
<comment type="similarity">
    <text evidence="1 5">Belongs to the bacterial ribosomal protein bL36 family.</text>
</comment>
<dbReference type="GO" id="GO:0006412">
    <property type="term" value="P:translation"/>
    <property type="evidence" value="ECO:0007669"/>
    <property type="project" value="UniProtKB-UniRule"/>
</dbReference>
<organism evidence="6">
    <name type="scientific">Euglena anabaena</name>
    <name type="common">Euglenaria anabaena</name>
    <dbReference type="NCBI Taxonomy" id="38273"/>
    <lineage>
        <taxon>Eukaryota</taxon>
        <taxon>Discoba</taxon>
        <taxon>Euglenozoa</taxon>
        <taxon>Euglenida</taxon>
        <taxon>Spirocuta</taxon>
        <taxon>Euglenophyceae</taxon>
        <taxon>Euglenales</taxon>
        <taxon>Euglenaceae</taxon>
        <taxon>Euglenaria</taxon>
    </lineage>
</organism>
<evidence type="ECO:0000256" key="2">
    <source>
        <dbReference type="ARBA" id="ARBA00022980"/>
    </source>
</evidence>
<sequence>MKVRSSVKKICEKCCLIRRKGNLIVICSNFKHKQRQG</sequence>